<feature type="DNA-binding region" description="H-T-H motif" evidence="2">
    <location>
        <begin position="45"/>
        <end position="64"/>
    </location>
</feature>
<reference evidence="4 5" key="1">
    <citation type="submission" date="2019-08" db="EMBL/GenBank/DDBJ databases">
        <authorList>
            <person name="Peeters C."/>
        </authorList>
    </citation>
    <scope>NUCLEOTIDE SEQUENCE [LARGE SCALE GENOMIC DNA]</scope>
    <source>
        <strain evidence="4 5">LMG 31115</strain>
    </source>
</reference>
<dbReference type="Proteomes" id="UP000333828">
    <property type="component" value="Unassembled WGS sequence"/>
</dbReference>
<dbReference type="InterPro" id="IPR041669">
    <property type="entry name" value="TetR_C_15"/>
</dbReference>
<proteinExistence type="predicted"/>
<evidence type="ECO:0000256" key="1">
    <source>
        <dbReference type="ARBA" id="ARBA00023125"/>
    </source>
</evidence>
<dbReference type="InterPro" id="IPR001647">
    <property type="entry name" value="HTH_TetR"/>
</dbReference>
<feature type="domain" description="HTH tetR-type" evidence="3">
    <location>
        <begin position="22"/>
        <end position="82"/>
    </location>
</feature>
<dbReference type="PANTHER" id="PTHR30055">
    <property type="entry name" value="HTH-TYPE TRANSCRIPTIONAL REGULATOR RUTR"/>
    <property type="match status" value="1"/>
</dbReference>
<evidence type="ECO:0000313" key="4">
    <source>
        <dbReference type="EMBL" id="VVE22054.1"/>
    </source>
</evidence>
<dbReference type="PANTHER" id="PTHR30055:SF226">
    <property type="entry name" value="HTH-TYPE TRANSCRIPTIONAL REGULATOR PKSA"/>
    <property type="match status" value="1"/>
</dbReference>
<evidence type="ECO:0000259" key="3">
    <source>
        <dbReference type="PROSITE" id="PS50977"/>
    </source>
</evidence>
<protein>
    <submittedName>
        <fullName evidence="4">HTH-type transcriptional regulator BetI</fullName>
    </submittedName>
</protein>
<keyword evidence="5" id="KW-1185">Reference proteome</keyword>
<dbReference type="PROSITE" id="PS50977">
    <property type="entry name" value="HTH_TETR_2"/>
    <property type="match status" value="1"/>
</dbReference>
<evidence type="ECO:0000313" key="5">
    <source>
        <dbReference type="Proteomes" id="UP000333828"/>
    </source>
</evidence>
<accession>A0A5E4WEP4</accession>
<keyword evidence="1 2" id="KW-0238">DNA-binding</keyword>
<dbReference type="InterPro" id="IPR050109">
    <property type="entry name" value="HTH-type_TetR-like_transc_reg"/>
</dbReference>
<dbReference type="PRINTS" id="PR00455">
    <property type="entry name" value="HTHTETR"/>
</dbReference>
<organism evidence="4 5">
    <name type="scientific">Pandoraea iniqua</name>
    <dbReference type="NCBI Taxonomy" id="2508288"/>
    <lineage>
        <taxon>Bacteria</taxon>
        <taxon>Pseudomonadati</taxon>
        <taxon>Pseudomonadota</taxon>
        <taxon>Betaproteobacteria</taxon>
        <taxon>Burkholderiales</taxon>
        <taxon>Burkholderiaceae</taxon>
        <taxon>Pandoraea</taxon>
    </lineage>
</organism>
<dbReference type="GO" id="GO:0003700">
    <property type="term" value="F:DNA-binding transcription factor activity"/>
    <property type="evidence" value="ECO:0007669"/>
    <property type="project" value="TreeGrafter"/>
</dbReference>
<name>A0A5E4WEP4_9BURK</name>
<dbReference type="GO" id="GO:0000976">
    <property type="term" value="F:transcription cis-regulatory region binding"/>
    <property type="evidence" value="ECO:0007669"/>
    <property type="project" value="TreeGrafter"/>
</dbReference>
<gene>
    <name evidence="4" type="primary">betI_1</name>
    <name evidence="4" type="ORF">PIN31115_03191</name>
</gene>
<dbReference type="Gene3D" id="1.10.357.10">
    <property type="entry name" value="Tetracycline Repressor, domain 2"/>
    <property type="match status" value="1"/>
</dbReference>
<evidence type="ECO:0000256" key="2">
    <source>
        <dbReference type="PROSITE-ProRule" id="PRU00335"/>
    </source>
</evidence>
<dbReference type="InterPro" id="IPR009057">
    <property type="entry name" value="Homeodomain-like_sf"/>
</dbReference>
<dbReference type="EMBL" id="CABPSI010000003">
    <property type="protein sequence ID" value="VVE22054.1"/>
    <property type="molecule type" value="Genomic_DNA"/>
</dbReference>
<sequence length="212" mass="22897">MPTRLSSGPVAARRVPRQQRSRATVDAIIEAAARVLGARGWAKFNTNEVASVAGASIGSLYQYFPDKLALAEAIRERHLDAVLAVLPDPDSPHVPARLDTRVADLIDGVIRIHAGDQRMHHVLLEEVPLSTRTQAFDAEYLRRYQALIVADGQAACEPRDAIAAKVLASAVEGVVHAAVSRGELDSPDVRWELNGFVCAYLRERHGGLALGG</sequence>
<dbReference type="Pfam" id="PF00440">
    <property type="entry name" value="TetR_N"/>
    <property type="match status" value="1"/>
</dbReference>
<dbReference type="Pfam" id="PF17918">
    <property type="entry name" value="TetR_C_15"/>
    <property type="match status" value="1"/>
</dbReference>
<dbReference type="SUPFAM" id="SSF46689">
    <property type="entry name" value="Homeodomain-like"/>
    <property type="match status" value="1"/>
</dbReference>
<dbReference type="RefSeq" id="WP_150684847.1">
    <property type="nucleotide sequence ID" value="NZ_CABPSI010000003.1"/>
</dbReference>
<dbReference type="AlphaFoldDB" id="A0A5E4WEP4"/>